<keyword evidence="3" id="KW-1185">Reference proteome</keyword>
<organism evidence="2 3">
    <name type="scientific">Reticulomyxa filosa</name>
    <dbReference type="NCBI Taxonomy" id="46433"/>
    <lineage>
        <taxon>Eukaryota</taxon>
        <taxon>Sar</taxon>
        <taxon>Rhizaria</taxon>
        <taxon>Retaria</taxon>
        <taxon>Foraminifera</taxon>
        <taxon>Monothalamids</taxon>
        <taxon>Reticulomyxidae</taxon>
        <taxon>Reticulomyxa</taxon>
    </lineage>
</organism>
<dbReference type="EMBL" id="ASPP01024418">
    <property type="protein sequence ID" value="ETO09039.1"/>
    <property type="molecule type" value="Genomic_DNA"/>
</dbReference>
<feature type="compositionally biased region" description="Basic and acidic residues" evidence="1">
    <location>
        <begin position="245"/>
        <end position="256"/>
    </location>
</feature>
<dbReference type="Proteomes" id="UP000023152">
    <property type="component" value="Unassembled WGS sequence"/>
</dbReference>
<accession>X6M556</accession>
<reference evidence="2 3" key="1">
    <citation type="journal article" date="2013" name="Curr. Biol.">
        <title>The Genome of the Foraminiferan Reticulomyxa filosa.</title>
        <authorList>
            <person name="Glockner G."/>
            <person name="Hulsmann N."/>
            <person name="Schleicher M."/>
            <person name="Noegel A.A."/>
            <person name="Eichinger L."/>
            <person name="Gallinger C."/>
            <person name="Pawlowski J."/>
            <person name="Sierra R."/>
            <person name="Euteneuer U."/>
            <person name="Pillet L."/>
            <person name="Moustafa A."/>
            <person name="Platzer M."/>
            <person name="Groth M."/>
            <person name="Szafranski K."/>
            <person name="Schliwa M."/>
        </authorList>
    </citation>
    <scope>NUCLEOTIDE SEQUENCE [LARGE SCALE GENOMIC DNA]</scope>
</reference>
<sequence length="511" mass="59206">MLSLLHQLLSINEQITLNITKQLISNNAMGTLTMLANTYNLSPKERQFIGNIQQILLSQKAPAHAMQVSQEPRSWIRDAISYRNEWCFSPVKLVPSDLKLLCDLALRLKWMEDINSCTDAMYQLYYLVMEDFPAEIVLQKETQIFASLCVVFNGQSSTIASHEYDVVLDCALSCLHKLIDKLQESLNLQCDLNVVSNVTSTSTMTIPNVHSRFDGDNLGYFYPPPQLHCLCSDSITQESPELEALGRKQQAKDAKGVARNRNRNKEEEEEEEEDNGDDSDNDDDNENKIKQKLKKEVSKPCVHANYMHSLTEFVHELLAILSRHWLHANVKRKFQVLKTCQKLVHFHYNLKKKSNEKQMTRCNVQCLVKAMESLQHYFHEISASWPKPNTLEEWFLIEMLRMTLELISFLPEDLVGTFMYTHVYINVCTYNYYVQMYTHAIKQKVDDYVVPSSISSVACQFVTQYMDLSALYLDIKSDCIKLLRLLRPLIFKVLYLVFVCEEGYFVVLHLF</sequence>
<gene>
    <name evidence="2" type="ORF">RFI_28351</name>
</gene>
<dbReference type="AlphaFoldDB" id="X6M556"/>
<proteinExistence type="predicted"/>
<feature type="region of interest" description="Disordered" evidence="1">
    <location>
        <begin position="245"/>
        <end position="286"/>
    </location>
</feature>
<protein>
    <submittedName>
        <fullName evidence="2">Uncharacterized protein</fullName>
    </submittedName>
</protein>
<feature type="compositionally biased region" description="Acidic residues" evidence="1">
    <location>
        <begin position="267"/>
        <end position="285"/>
    </location>
</feature>
<evidence type="ECO:0000313" key="3">
    <source>
        <dbReference type="Proteomes" id="UP000023152"/>
    </source>
</evidence>
<name>X6M556_RETFI</name>
<evidence type="ECO:0000256" key="1">
    <source>
        <dbReference type="SAM" id="MobiDB-lite"/>
    </source>
</evidence>
<evidence type="ECO:0000313" key="2">
    <source>
        <dbReference type="EMBL" id="ETO09039.1"/>
    </source>
</evidence>
<comment type="caution">
    <text evidence="2">The sequence shown here is derived from an EMBL/GenBank/DDBJ whole genome shotgun (WGS) entry which is preliminary data.</text>
</comment>